<evidence type="ECO:0000313" key="2">
    <source>
        <dbReference type="Proteomes" id="UP000814033"/>
    </source>
</evidence>
<dbReference type="EMBL" id="MU276457">
    <property type="protein sequence ID" value="KAI0038595.1"/>
    <property type="molecule type" value="Genomic_DNA"/>
</dbReference>
<accession>A0ACB8R4B9</accession>
<reference evidence="1" key="1">
    <citation type="submission" date="2021-02" db="EMBL/GenBank/DDBJ databases">
        <authorList>
            <consortium name="DOE Joint Genome Institute"/>
            <person name="Ahrendt S."/>
            <person name="Looney B.P."/>
            <person name="Miyauchi S."/>
            <person name="Morin E."/>
            <person name="Drula E."/>
            <person name="Courty P.E."/>
            <person name="Chicoki N."/>
            <person name="Fauchery L."/>
            <person name="Kohler A."/>
            <person name="Kuo A."/>
            <person name="Labutti K."/>
            <person name="Pangilinan J."/>
            <person name="Lipzen A."/>
            <person name="Riley R."/>
            <person name="Andreopoulos W."/>
            <person name="He G."/>
            <person name="Johnson J."/>
            <person name="Barry K.W."/>
            <person name="Grigoriev I.V."/>
            <person name="Nagy L."/>
            <person name="Hibbett D."/>
            <person name="Henrissat B."/>
            <person name="Matheny P.B."/>
            <person name="Labbe J."/>
            <person name="Martin F."/>
        </authorList>
    </citation>
    <scope>NUCLEOTIDE SEQUENCE</scope>
    <source>
        <strain evidence="1">FP105234-sp</strain>
    </source>
</reference>
<evidence type="ECO:0000313" key="1">
    <source>
        <dbReference type="EMBL" id="KAI0038595.1"/>
    </source>
</evidence>
<keyword evidence="2" id="KW-1185">Reference proteome</keyword>
<name>A0ACB8R4B9_9AGAM</name>
<reference evidence="1" key="2">
    <citation type="journal article" date="2022" name="New Phytol.">
        <title>Evolutionary transition to the ectomycorrhizal habit in the genomes of a hyperdiverse lineage of mushroom-forming fungi.</title>
        <authorList>
            <person name="Looney B."/>
            <person name="Miyauchi S."/>
            <person name="Morin E."/>
            <person name="Drula E."/>
            <person name="Courty P.E."/>
            <person name="Kohler A."/>
            <person name="Kuo A."/>
            <person name="LaButti K."/>
            <person name="Pangilinan J."/>
            <person name="Lipzen A."/>
            <person name="Riley R."/>
            <person name="Andreopoulos W."/>
            <person name="He G."/>
            <person name="Johnson J."/>
            <person name="Nolan M."/>
            <person name="Tritt A."/>
            <person name="Barry K.W."/>
            <person name="Grigoriev I.V."/>
            <person name="Nagy L.G."/>
            <person name="Hibbett D."/>
            <person name="Henrissat B."/>
            <person name="Matheny P.B."/>
            <person name="Labbe J."/>
            <person name="Martin F.M."/>
        </authorList>
    </citation>
    <scope>NUCLEOTIDE SEQUENCE</scope>
    <source>
        <strain evidence="1">FP105234-sp</strain>
    </source>
</reference>
<sequence length="113" mass="12580">MPALIPVDNNLGAAFIGVVLSAVIYGITWMQIYMYYTEYGVRDSRFMRSFVAVLMILDTLHLAFIIHGTYHAAVTNFGDYSSDLIGPWSFSSNTLIGIIMGKLVQLYDFLLGA</sequence>
<gene>
    <name evidence="1" type="ORF">FA95DRAFT_1613256</name>
</gene>
<comment type="caution">
    <text evidence="1">The sequence shown here is derived from an EMBL/GenBank/DDBJ whole genome shotgun (WGS) entry which is preliminary data.</text>
</comment>
<protein>
    <submittedName>
        <fullName evidence="1">Uncharacterized protein</fullName>
    </submittedName>
</protein>
<proteinExistence type="predicted"/>
<organism evidence="1 2">
    <name type="scientific">Auriscalpium vulgare</name>
    <dbReference type="NCBI Taxonomy" id="40419"/>
    <lineage>
        <taxon>Eukaryota</taxon>
        <taxon>Fungi</taxon>
        <taxon>Dikarya</taxon>
        <taxon>Basidiomycota</taxon>
        <taxon>Agaricomycotina</taxon>
        <taxon>Agaricomycetes</taxon>
        <taxon>Russulales</taxon>
        <taxon>Auriscalpiaceae</taxon>
        <taxon>Auriscalpium</taxon>
    </lineage>
</organism>
<dbReference type="Proteomes" id="UP000814033">
    <property type="component" value="Unassembled WGS sequence"/>
</dbReference>